<dbReference type="InterPro" id="IPR013783">
    <property type="entry name" value="Ig-like_fold"/>
</dbReference>
<keyword evidence="1" id="KW-0472">Membrane</keyword>
<feature type="chain" id="PRO_5035822902" evidence="2">
    <location>
        <begin position="19"/>
        <end position="422"/>
    </location>
</feature>
<sequence>MEVLQGLFVLLIAVLTSPQDSVFCVPQIAPENPITRLSSPLTLNCSSSCPHGKVTWKLMQDSLFASVNPHGHYSTMEFQSITMEHTSFICEERCDKKRSRGTVKLYHFLGPTITTDPKDPETGQPFQVKCEVKIHPDLSAELELTHGERVLSTETKCAENFSSILQTCEVSSKENILVSEAQYKCEATLRKDSSQRIESANLSLKLREAALTTHLPTEPTPLAKETVAFPKETTPLPKETTPLPTASTTMSTASVVTKEVTIQTDLLNTQSNTALNKAASTTHLPTDTTPLAKETVAFPKETTPLAKVTVAFPKETTPPPTASTTKSTASVVTKRVTIQTDLLNTQSNTALKSSAAVRTSSSASSSDKQATLNESSSSTIWVAVIICVVILVLVICFVLFFCFKKRKEAQPQQKETLQFCNL</sequence>
<comment type="caution">
    <text evidence="3">The sequence shown here is derived from an EMBL/GenBank/DDBJ whole genome shotgun (WGS) entry which is preliminary data.</text>
</comment>
<name>A0A8T2LR08_ASTMX</name>
<feature type="signal peptide" evidence="2">
    <location>
        <begin position="1"/>
        <end position="18"/>
    </location>
</feature>
<evidence type="ECO:0000313" key="4">
    <source>
        <dbReference type="Proteomes" id="UP000752171"/>
    </source>
</evidence>
<dbReference type="EMBL" id="JAICCE010000008">
    <property type="protein sequence ID" value="KAG9273910.1"/>
    <property type="molecule type" value="Genomic_DNA"/>
</dbReference>
<evidence type="ECO:0000313" key="3">
    <source>
        <dbReference type="EMBL" id="KAG9273910.1"/>
    </source>
</evidence>
<dbReference type="Proteomes" id="UP000752171">
    <property type="component" value="Unassembled WGS sequence"/>
</dbReference>
<keyword evidence="1" id="KW-0812">Transmembrane</keyword>
<protein>
    <submittedName>
        <fullName evidence="3">Zonadhesin-like isoform X1</fullName>
    </submittedName>
</protein>
<feature type="transmembrane region" description="Helical" evidence="1">
    <location>
        <begin position="380"/>
        <end position="403"/>
    </location>
</feature>
<reference evidence="3 4" key="1">
    <citation type="submission" date="2021-07" db="EMBL/GenBank/DDBJ databases">
        <authorList>
            <person name="Imarazene B."/>
            <person name="Zahm M."/>
            <person name="Klopp C."/>
            <person name="Cabau C."/>
            <person name="Beille S."/>
            <person name="Jouanno E."/>
            <person name="Castinel A."/>
            <person name="Lluch J."/>
            <person name="Gil L."/>
            <person name="Kuchtly C."/>
            <person name="Lopez Roques C."/>
            <person name="Donnadieu C."/>
            <person name="Parrinello H."/>
            <person name="Journot L."/>
            <person name="Du K."/>
            <person name="Schartl M."/>
            <person name="Retaux S."/>
            <person name="Guiguen Y."/>
        </authorList>
    </citation>
    <scope>NUCLEOTIDE SEQUENCE [LARGE SCALE GENOMIC DNA]</scope>
    <source>
        <strain evidence="3">Pach_M1</strain>
        <tissue evidence="3">Testis</tissue>
    </source>
</reference>
<keyword evidence="2" id="KW-0732">Signal</keyword>
<evidence type="ECO:0000256" key="2">
    <source>
        <dbReference type="SAM" id="SignalP"/>
    </source>
</evidence>
<evidence type="ECO:0000256" key="1">
    <source>
        <dbReference type="SAM" id="Phobius"/>
    </source>
</evidence>
<proteinExistence type="predicted"/>
<dbReference type="AlphaFoldDB" id="A0A8T2LR08"/>
<dbReference type="Gene3D" id="2.60.40.10">
    <property type="entry name" value="Immunoglobulins"/>
    <property type="match status" value="1"/>
</dbReference>
<accession>A0A8T2LR08</accession>
<keyword evidence="1" id="KW-1133">Transmembrane helix</keyword>
<organism evidence="3 4">
    <name type="scientific">Astyanax mexicanus</name>
    <name type="common">Blind cave fish</name>
    <name type="synonym">Astyanax fasciatus mexicanus</name>
    <dbReference type="NCBI Taxonomy" id="7994"/>
    <lineage>
        <taxon>Eukaryota</taxon>
        <taxon>Metazoa</taxon>
        <taxon>Chordata</taxon>
        <taxon>Craniata</taxon>
        <taxon>Vertebrata</taxon>
        <taxon>Euteleostomi</taxon>
        <taxon>Actinopterygii</taxon>
        <taxon>Neopterygii</taxon>
        <taxon>Teleostei</taxon>
        <taxon>Ostariophysi</taxon>
        <taxon>Characiformes</taxon>
        <taxon>Characoidei</taxon>
        <taxon>Acestrorhamphidae</taxon>
        <taxon>Acestrorhamphinae</taxon>
        <taxon>Astyanax</taxon>
    </lineage>
</organism>
<gene>
    <name evidence="3" type="ORF">AMEX_G10688</name>
</gene>